<sequence>MTQALPELTTGKGINSGRKKPDKAGLTSYKTAEDLSEQHNAAFVFNLTNG</sequence>
<evidence type="ECO:0000313" key="2">
    <source>
        <dbReference type="EMBL" id="MPL78506.1"/>
    </source>
</evidence>
<dbReference type="EMBL" id="VSSQ01000117">
    <property type="protein sequence ID" value="MPL78506.1"/>
    <property type="molecule type" value="Genomic_DNA"/>
</dbReference>
<comment type="caution">
    <text evidence="2">The sequence shown here is derived from an EMBL/GenBank/DDBJ whole genome shotgun (WGS) entry which is preliminary data.</text>
</comment>
<dbReference type="AlphaFoldDB" id="A0A644UHM9"/>
<proteinExistence type="predicted"/>
<protein>
    <submittedName>
        <fullName evidence="2">Uncharacterized protein</fullName>
    </submittedName>
</protein>
<evidence type="ECO:0000256" key="1">
    <source>
        <dbReference type="SAM" id="MobiDB-lite"/>
    </source>
</evidence>
<reference evidence="2" key="1">
    <citation type="submission" date="2019-08" db="EMBL/GenBank/DDBJ databases">
        <authorList>
            <person name="Kucharzyk K."/>
            <person name="Murdoch R.W."/>
            <person name="Higgins S."/>
            <person name="Loffler F."/>
        </authorList>
    </citation>
    <scope>NUCLEOTIDE SEQUENCE</scope>
</reference>
<organism evidence="2">
    <name type="scientific">bioreactor metagenome</name>
    <dbReference type="NCBI Taxonomy" id="1076179"/>
    <lineage>
        <taxon>unclassified sequences</taxon>
        <taxon>metagenomes</taxon>
        <taxon>ecological metagenomes</taxon>
    </lineage>
</organism>
<feature type="region of interest" description="Disordered" evidence="1">
    <location>
        <begin position="1"/>
        <end position="26"/>
    </location>
</feature>
<gene>
    <name evidence="2" type="ORF">SDC9_24375</name>
</gene>
<accession>A0A644UHM9</accession>
<name>A0A644UHM9_9ZZZZ</name>